<dbReference type="Proteomes" id="UP000439986">
    <property type="component" value="Unassembled WGS sequence"/>
</dbReference>
<comment type="caution">
    <text evidence="1">The sequence shown here is derived from an EMBL/GenBank/DDBJ whole genome shotgun (WGS) entry which is preliminary data.</text>
</comment>
<evidence type="ECO:0000313" key="2">
    <source>
        <dbReference type="Proteomes" id="UP000439986"/>
    </source>
</evidence>
<dbReference type="NCBIfam" id="TIGR02681">
    <property type="entry name" value="phage_pRha"/>
    <property type="match status" value="1"/>
</dbReference>
<sequence length="197" mass="22250">MNDRVSEELLAAAARGNADEVMARVSVPELNFLYFIRADGERLTTTSQQVAMAFGKHHKNVMRDIRALIDQIPEEDRLLNFEPTVEMRPNPSGGESIASPGFAMSRDGFTLLAMGFTGKRALGFKIAYIKAFNAMAAYIKNQRDGLRYRCMELELEDKDSKRRGSYHAKGLNLRKREKKVIDPELADLKDKVQPKLV</sequence>
<organism evidence="1 2">
    <name type="scientific">Duganella aquatilis</name>
    <dbReference type="NCBI Taxonomy" id="2666082"/>
    <lineage>
        <taxon>Bacteria</taxon>
        <taxon>Pseudomonadati</taxon>
        <taxon>Pseudomonadota</taxon>
        <taxon>Betaproteobacteria</taxon>
        <taxon>Burkholderiales</taxon>
        <taxon>Oxalobacteraceae</taxon>
        <taxon>Telluria group</taxon>
        <taxon>Duganella</taxon>
    </lineage>
</organism>
<accession>A0A844D607</accession>
<keyword evidence="2" id="KW-1185">Reference proteome</keyword>
<protein>
    <recommendedName>
        <fullName evidence="3">Rha family transcriptional regulator</fullName>
    </recommendedName>
</protein>
<proteinExistence type="predicted"/>
<reference evidence="1 2" key="1">
    <citation type="submission" date="2019-11" db="EMBL/GenBank/DDBJ databases">
        <title>Novel species isolated from a subtropical stream in China.</title>
        <authorList>
            <person name="Lu H."/>
        </authorList>
    </citation>
    <scope>NUCLEOTIDE SEQUENCE [LARGE SCALE GENOMIC DNA]</scope>
    <source>
        <strain evidence="1 2">FT26W</strain>
    </source>
</reference>
<dbReference type="Pfam" id="PF09669">
    <property type="entry name" value="Phage_pRha"/>
    <property type="match status" value="1"/>
</dbReference>
<dbReference type="RefSeq" id="WP_154355974.1">
    <property type="nucleotide sequence ID" value="NZ_WKJL01000001.1"/>
</dbReference>
<gene>
    <name evidence="1" type="ORF">GJ698_02395</name>
</gene>
<dbReference type="AlphaFoldDB" id="A0A844D607"/>
<evidence type="ECO:0008006" key="3">
    <source>
        <dbReference type="Google" id="ProtNLM"/>
    </source>
</evidence>
<dbReference type="InterPro" id="IPR014054">
    <property type="entry name" value="Phage_regulatory_Rha"/>
</dbReference>
<dbReference type="EMBL" id="WKJL01000001">
    <property type="protein sequence ID" value="MRW82940.1"/>
    <property type="molecule type" value="Genomic_DNA"/>
</dbReference>
<evidence type="ECO:0000313" key="1">
    <source>
        <dbReference type="EMBL" id="MRW82940.1"/>
    </source>
</evidence>
<name>A0A844D607_9BURK</name>